<dbReference type="AlphaFoldDB" id="E9J6R6"/>
<evidence type="ECO:0000256" key="1">
    <source>
        <dbReference type="SAM" id="SignalP"/>
    </source>
</evidence>
<feature type="non-terminal residue" evidence="2">
    <location>
        <position position="60"/>
    </location>
</feature>
<dbReference type="HOGENOM" id="CLU_2944600_0_0_1"/>
<sequence length="60" mass="6533">MSSLTPALLTFLSLDLAVPFCRTSTYQRSFHSNACSLWNNLPPAVMVASTSAFKRALLAI</sequence>
<accession>E9J6R6</accession>
<reference evidence="2" key="1">
    <citation type="journal article" date="2011" name="Proc. Natl. Acad. Sci. U.S.A.">
        <title>The genome of the fire ant Solenopsis invicta.</title>
        <authorList>
            <person name="Wurm Y."/>
            <person name="Wang J."/>
            <person name="Riba-Grognuz O."/>
            <person name="Corona M."/>
            <person name="Nygaard S."/>
            <person name="Hunt B.G."/>
            <person name="Ingram K.K."/>
            <person name="Falquet L."/>
            <person name="Nipitwattanaphon M."/>
            <person name="Gotzek D."/>
            <person name="Dijkstra M.B."/>
            <person name="Oettler J."/>
            <person name="Comtesse F."/>
            <person name="Shih C.J."/>
            <person name="Wu W.J."/>
            <person name="Yang C.C."/>
            <person name="Thomas J."/>
            <person name="Beaudoing E."/>
            <person name="Pradervand S."/>
            <person name="Flegel V."/>
            <person name="Cook E.D."/>
            <person name="Fabbretti R."/>
            <person name="Stockinger H."/>
            <person name="Long L."/>
            <person name="Farmerie W.G."/>
            <person name="Oakey J."/>
            <person name="Boomsma J.J."/>
            <person name="Pamilo P."/>
            <person name="Yi S.V."/>
            <person name="Heinze J."/>
            <person name="Goodisman M.A."/>
            <person name="Farinelli L."/>
            <person name="Harshman K."/>
            <person name="Hulo N."/>
            <person name="Cerutti L."/>
            <person name="Xenarios I."/>
            <person name="Shoemaker D."/>
            <person name="Keller L."/>
        </authorList>
    </citation>
    <scope>NUCLEOTIDE SEQUENCE [LARGE SCALE GENOMIC DNA]</scope>
</reference>
<name>E9J6R6_SOLIN</name>
<feature type="signal peptide" evidence="1">
    <location>
        <begin position="1"/>
        <end position="23"/>
    </location>
</feature>
<dbReference type="EMBL" id="GL768331">
    <property type="protein sequence ID" value="EFZ11488.1"/>
    <property type="molecule type" value="Genomic_DNA"/>
</dbReference>
<protein>
    <submittedName>
        <fullName evidence="2">Uncharacterized protein</fullName>
    </submittedName>
</protein>
<keyword evidence="1" id="KW-0732">Signal</keyword>
<evidence type="ECO:0000313" key="2">
    <source>
        <dbReference type="EMBL" id="EFZ11488.1"/>
    </source>
</evidence>
<organism>
    <name type="scientific">Solenopsis invicta</name>
    <name type="common">Red imported fire ant</name>
    <name type="synonym">Solenopsis wagneri</name>
    <dbReference type="NCBI Taxonomy" id="13686"/>
    <lineage>
        <taxon>Eukaryota</taxon>
        <taxon>Metazoa</taxon>
        <taxon>Ecdysozoa</taxon>
        <taxon>Arthropoda</taxon>
        <taxon>Hexapoda</taxon>
        <taxon>Insecta</taxon>
        <taxon>Pterygota</taxon>
        <taxon>Neoptera</taxon>
        <taxon>Endopterygota</taxon>
        <taxon>Hymenoptera</taxon>
        <taxon>Apocrita</taxon>
        <taxon>Aculeata</taxon>
        <taxon>Formicoidea</taxon>
        <taxon>Formicidae</taxon>
        <taxon>Myrmicinae</taxon>
        <taxon>Solenopsis</taxon>
    </lineage>
</organism>
<gene>
    <name evidence="2" type="ORF">SINV_05203</name>
</gene>
<proteinExistence type="predicted"/>
<feature type="chain" id="PRO_5003239429" evidence="1">
    <location>
        <begin position="24"/>
        <end position="60"/>
    </location>
</feature>